<keyword evidence="6" id="KW-0067">ATP-binding</keyword>
<dbReference type="SUPFAM" id="SSF52317">
    <property type="entry name" value="Class I glutamine amidotransferase-like"/>
    <property type="match status" value="1"/>
</dbReference>
<dbReference type="Pfam" id="PF00117">
    <property type="entry name" value="GATase"/>
    <property type="match status" value="1"/>
</dbReference>
<keyword evidence="4" id="KW-0436">Ligase</keyword>
<evidence type="ECO:0000256" key="6">
    <source>
        <dbReference type="ARBA" id="ARBA00022840"/>
    </source>
</evidence>
<reference evidence="12" key="1">
    <citation type="journal article" date="2019" name="Int. J. Syst. Evol. Microbiol.">
        <title>The Global Catalogue of Microorganisms (GCM) 10K type strain sequencing project: providing services to taxonomists for standard genome sequencing and annotation.</title>
        <authorList>
            <consortium name="The Broad Institute Genomics Platform"/>
            <consortium name="The Broad Institute Genome Sequencing Center for Infectious Disease"/>
            <person name="Wu L."/>
            <person name="Ma J."/>
        </authorList>
    </citation>
    <scope>NUCLEOTIDE SEQUENCE [LARGE SCALE GENOMIC DNA]</scope>
    <source>
        <strain evidence="12">NBRC 112299</strain>
    </source>
</reference>
<keyword evidence="12" id="KW-1185">Reference proteome</keyword>
<dbReference type="PANTHER" id="PTHR11550:SF0">
    <property type="entry name" value="CTP SYNTHASE-RELATED"/>
    <property type="match status" value="1"/>
</dbReference>
<dbReference type="Gene3D" id="3.40.50.880">
    <property type="match status" value="1"/>
</dbReference>
<dbReference type="InterPro" id="IPR004468">
    <property type="entry name" value="CTP_synthase"/>
</dbReference>
<feature type="domain" description="Glutamine amidotransferase" evidence="10">
    <location>
        <begin position="13"/>
        <end position="74"/>
    </location>
</feature>
<dbReference type="EC" id="6.3.4.2" evidence="3"/>
<comment type="similarity">
    <text evidence="2">Belongs to the CTP synthase family.</text>
</comment>
<evidence type="ECO:0000256" key="4">
    <source>
        <dbReference type="ARBA" id="ARBA00022598"/>
    </source>
</evidence>
<keyword evidence="7" id="KW-0315">Glutamine amidotransferase</keyword>
<protein>
    <recommendedName>
        <fullName evidence="3">CTP synthase (glutamine hydrolyzing)</fullName>
        <ecNumber evidence="3">6.3.4.2</ecNumber>
    </recommendedName>
</protein>
<gene>
    <name evidence="11" type="ORF">GCM10025876_35570</name>
</gene>
<evidence type="ECO:0000313" key="12">
    <source>
        <dbReference type="Proteomes" id="UP001157125"/>
    </source>
</evidence>
<evidence type="ECO:0000313" key="11">
    <source>
        <dbReference type="EMBL" id="GMA37353.1"/>
    </source>
</evidence>
<comment type="catalytic activity">
    <reaction evidence="9">
        <text>UTP + L-glutamine + ATP + H2O = CTP + L-glutamate + ADP + phosphate + 2 H(+)</text>
        <dbReference type="Rhea" id="RHEA:26426"/>
        <dbReference type="ChEBI" id="CHEBI:15377"/>
        <dbReference type="ChEBI" id="CHEBI:15378"/>
        <dbReference type="ChEBI" id="CHEBI:29985"/>
        <dbReference type="ChEBI" id="CHEBI:30616"/>
        <dbReference type="ChEBI" id="CHEBI:37563"/>
        <dbReference type="ChEBI" id="CHEBI:43474"/>
        <dbReference type="ChEBI" id="CHEBI:46398"/>
        <dbReference type="ChEBI" id="CHEBI:58359"/>
        <dbReference type="ChEBI" id="CHEBI:456216"/>
        <dbReference type="EC" id="6.3.4.2"/>
    </reaction>
</comment>
<evidence type="ECO:0000256" key="1">
    <source>
        <dbReference type="ARBA" id="ARBA00005171"/>
    </source>
</evidence>
<proteinExistence type="inferred from homology"/>
<dbReference type="PANTHER" id="PTHR11550">
    <property type="entry name" value="CTP SYNTHASE"/>
    <property type="match status" value="1"/>
</dbReference>
<comment type="caution">
    <text evidence="11">The sequence shown here is derived from an EMBL/GenBank/DDBJ whole genome shotgun (WGS) entry which is preliminary data.</text>
</comment>
<evidence type="ECO:0000256" key="5">
    <source>
        <dbReference type="ARBA" id="ARBA00022741"/>
    </source>
</evidence>
<evidence type="ECO:0000256" key="3">
    <source>
        <dbReference type="ARBA" id="ARBA00012291"/>
    </source>
</evidence>
<dbReference type="InterPro" id="IPR017926">
    <property type="entry name" value="GATASE"/>
</dbReference>
<evidence type="ECO:0000256" key="2">
    <source>
        <dbReference type="ARBA" id="ARBA00007533"/>
    </source>
</evidence>
<evidence type="ECO:0000256" key="9">
    <source>
        <dbReference type="ARBA" id="ARBA00047781"/>
    </source>
</evidence>
<dbReference type="PROSITE" id="PS51273">
    <property type="entry name" value="GATASE_TYPE_1"/>
    <property type="match status" value="1"/>
</dbReference>
<dbReference type="Proteomes" id="UP001157125">
    <property type="component" value="Unassembled WGS sequence"/>
</dbReference>
<dbReference type="InterPro" id="IPR029062">
    <property type="entry name" value="Class_I_gatase-like"/>
</dbReference>
<sequence>MASDTCQTPEDAERALGGVDAVLVPGGFGVRGVDGKIGALRWARENKVPTLGICLGLQTMVMEYARHVVGLEGASSSEFDPDTVHPVVATMEEQARDRRRQG</sequence>
<evidence type="ECO:0000256" key="7">
    <source>
        <dbReference type="ARBA" id="ARBA00022962"/>
    </source>
</evidence>
<keyword evidence="8" id="KW-0665">Pyrimidine biosynthesis</keyword>
<comment type="pathway">
    <text evidence="1">Pyrimidine metabolism; CTP biosynthesis via de novo pathway; CTP from UDP: step 2/2.</text>
</comment>
<organism evidence="11 12">
    <name type="scientific">Demequina litorisediminis</name>
    <dbReference type="NCBI Taxonomy" id="1849022"/>
    <lineage>
        <taxon>Bacteria</taxon>
        <taxon>Bacillati</taxon>
        <taxon>Actinomycetota</taxon>
        <taxon>Actinomycetes</taxon>
        <taxon>Micrococcales</taxon>
        <taxon>Demequinaceae</taxon>
        <taxon>Demequina</taxon>
    </lineage>
</organism>
<evidence type="ECO:0000259" key="10">
    <source>
        <dbReference type="Pfam" id="PF00117"/>
    </source>
</evidence>
<name>A0ABQ6IKX4_9MICO</name>
<dbReference type="EMBL" id="BSUN01000001">
    <property type="protein sequence ID" value="GMA37353.1"/>
    <property type="molecule type" value="Genomic_DNA"/>
</dbReference>
<keyword evidence="5" id="KW-0547">Nucleotide-binding</keyword>
<accession>A0ABQ6IKX4</accession>
<evidence type="ECO:0000256" key="8">
    <source>
        <dbReference type="ARBA" id="ARBA00022975"/>
    </source>
</evidence>